<dbReference type="EC" id="1.3.1.88" evidence="10"/>
<keyword evidence="8" id="KW-0520">NAD</keyword>
<comment type="catalytic activity">
    <reaction evidence="14">
        <text>5,6-dihydrouridine(16) in tRNA + NAD(+) = uridine(16) in tRNA + NADH + H(+)</text>
        <dbReference type="Rhea" id="RHEA:53380"/>
        <dbReference type="Rhea" id="RHEA-COMP:13543"/>
        <dbReference type="Rhea" id="RHEA-COMP:13544"/>
        <dbReference type="ChEBI" id="CHEBI:15378"/>
        <dbReference type="ChEBI" id="CHEBI:57540"/>
        <dbReference type="ChEBI" id="CHEBI:57945"/>
        <dbReference type="ChEBI" id="CHEBI:65315"/>
        <dbReference type="ChEBI" id="CHEBI:74443"/>
        <dbReference type="EC" id="1.3.1.88"/>
    </reaction>
    <physiologicalReaction direction="right-to-left" evidence="14">
        <dbReference type="Rhea" id="RHEA:53382"/>
    </physiologicalReaction>
</comment>
<comment type="catalytic activity">
    <reaction evidence="16">
        <text>5,6-dihydrouridine(17) in tRNA + NADP(+) = uridine(17) in tRNA + NADPH + H(+)</text>
        <dbReference type="Rhea" id="RHEA:53368"/>
        <dbReference type="Rhea" id="RHEA-COMP:13541"/>
        <dbReference type="Rhea" id="RHEA-COMP:13542"/>
        <dbReference type="ChEBI" id="CHEBI:15378"/>
        <dbReference type="ChEBI" id="CHEBI:57783"/>
        <dbReference type="ChEBI" id="CHEBI:58349"/>
        <dbReference type="ChEBI" id="CHEBI:65315"/>
        <dbReference type="ChEBI" id="CHEBI:74443"/>
        <dbReference type="EC" id="1.3.1.88"/>
    </reaction>
    <physiologicalReaction direction="right-to-left" evidence="16">
        <dbReference type="Rhea" id="RHEA:53370"/>
    </physiologicalReaction>
</comment>
<evidence type="ECO:0000256" key="3">
    <source>
        <dbReference type="ARBA" id="ARBA00022643"/>
    </source>
</evidence>
<keyword evidence="20" id="KW-1185">Reference proteome</keyword>
<feature type="region of interest" description="Disordered" evidence="17">
    <location>
        <begin position="450"/>
        <end position="477"/>
    </location>
</feature>
<evidence type="ECO:0000256" key="2">
    <source>
        <dbReference type="ARBA" id="ARBA00022630"/>
    </source>
</evidence>
<comment type="catalytic activity">
    <reaction evidence="12">
        <text>5,6-dihydrouridine(16) in tRNA + NADP(+) = uridine(16) in tRNA + NADPH + H(+)</text>
        <dbReference type="Rhea" id="RHEA:53376"/>
        <dbReference type="Rhea" id="RHEA-COMP:13543"/>
        <dbReference type="Rhea" id="RHEA-COMP:13544"/>
        <dbReference type="ChEBI" id="CHEBI:15378"/>
        <dbReference type="ChEBI" id="CHEBI:57783"/>
        <dbReference type="ChEBI" id="CHEBI:58349"/>
        <dbReference type="ChEBI" id="CHEBI:65315"/>
        <dbReference type="ChEBI" id="CHEBI:74443"/>
        <dbReference type="EC" id="1.3.1.88"/>
    </reaction>
    <physiologicalReaction direction="right-to-left" evidence="12">
        <dbReference type="Rhea" id="RHEA:53378"/>
    </physiologicalReaction>
</comment>
<keyword evidence="4" id="KW-0507">mRNA processing</keyword>
<evidence type="ECO:0000313" key="20">
    <source>
        <dbReference type="Proteomes" id="UP001497383"/>
    </source>
</evidence>
<comment type="cofactor">
    <cofactor evidence="1">
        <name>FMN</name>
        <dbReference type="ChEBI" id="CHEBI:58210"/>
    </cofactor>
</comment>
<dbReference type="PROSITE" id="PS01136">
    <property type="entry name" value="UPF0034"/>
    <property type="match status" value="1"/>
</dbReference>
<evidence type="ECO:0000256" key="11">
    <source>
        <dbReference type="ARBA" id="ARBA00047287"/>
    </source>
</evidence>
<dbReference type="EMBL" id="OZ022408">
    <property type="protein sequence ID" value="CAK9439656.1"/>
    <property type="molecule type" value="Genomic_DNA"/>
</dbReference>
<comment type="catalytic activity">
    <reaction evidence="13">
        <text>a 5,6-dihydrouridine in mRNA + NAD(+) = a uridine in mRNA + NADH + H(+)</text>
        <dbReference type="Rhea" id="RHEA:69851"/>
        <dbReference type="Rhea" id="RHEA-COMP:14658"/>
        <dbReference type="Rhea" id="RHEA-COMP:17789"/>
        <dbReference type="ChEBI" id="CHEBI:15378"/>
        <dbReference type="ChEBI" id="CHEBI:57540"/>
        <dbReference type="ChEBI" id="CHEBI:57945"/>
        <dbReference type="ChEBI" id="CHEBI:65315"/>
        <dbReference type="ChEBI" id="CHEBI:74443"/>
    </reaction>
    <physiologicalReaction direction="right-to-left" evidence="13">
        <dbReference type="Rhea" id="RHEA:69853"/>
    </physiologicalReaction>
</comment>
<evidence type="ECO:0000256" key="12">
    <source>
        <dbReference type="ARBA" id="ARBA00047652"/>
    </source>
</evidence>
<gene>
    <name evidence="19" type="ORF">LODBEIA_P37560</name>
</gene>
<evidence type="ECO:0000256" key="13">
    <source>
        <dbReference type="ARBA" id="ARBA00048342"/>
    </source>
</evidence>
<evidence type="ECO:0000256" key="10">
    <source>
        <dbReference type="ARBA" id="ARBA00038890"/>
    </source>
</evidence>
<feature type="region of interest" description="Disordered" evidence="17">
    <location>
        <begin position="37"/>
        <end position="56"/>
    </location>
</feature>
<evidence type="ECO:0000256" key="8">
    <source>
        <dbReference type="ARBA" id="ARBA00023027"/>
    </source>
</evidence>
<feature type="compositionally biased region" description="Basic and acidic residues" evidence="17">
    <location>
        <begin position="454"/>
        <end position="471"/>
    </location>
</feature>
<evidence type="ECO:0000256" key="5">
    <source>
        <dbReference type="ARBA" id="ARBA00022694"/>
    </source>
</evidence>
<dbReference type="Pfam" id="PF01207">
    <property type="entry name" value="Dus"/>
    <property type="match status" value="1"/>
</dbReference>
<feature type="compositionally biased region" description="Low complexity" evidence="17">
    <location>
        <begin position="38"/>
        <end position="55"/>
    </location>
</feature>
<comment type="similarity">
    <text evidence="9">Belongs to the Dus family. Dus1 subfamily.</text>
</comment>
<evidence type="ECO:0000256" key="14">
    <source>
        <dbReference type="ARBA" id="ARBA00048934"/>
    </source>
</evidence>
<evidence type="ECO:0000259" key="18">
    <source>
        <dbReference type="Pfam" id="PF01207"/>
    </source>
</evidence>
<protein>
    <recommendedName>
        <fullName evidence="10">tRNA-dihydrouridine(16/17) synthase [NAD(P)(+)]</fullName>
        <ecNumber evidence="10">1.3.1.88</ecNumber>
    </recommendedName>
</protein>
<dbReference type="RefSeq" id="XP_066830694.1">
    <property type="nucleotide sequence ID" value="XM_066973901.1"/>
</dbReference>
<dbReference type="SUPFAM" id="SSF51395">
    <property type="entry name" value="FMN-linked oxidoreductases"/>
    <property type="match status" value="1"/>
</dbReference>
<sequence>MNHIQAVKEVFSKVSFSRFTSIEARIDTSRLRNLPAMTTATSPSNNNSSKNATTKLRGRSLYDKMGQPKTVVAPMVDQSELAWRILSRRYGAELCYTPMFHAKLFVTSPKYRESMWNEKDGAFGNDRPLVVQFCANDPDYLLKAAEMVAPRCDAVDLNLGCPQGIARKGKYGAFLMDDWDLVHKLIKNLHDNLSVPVTAKIRVYDDWDKSLQYAQMVLDAGAQFITIHGRTREMKGQQTGLANWKILKYLRDNLPADQVFFANGNILYPSDLKRCQEETTCDAVMSAEGNLYNPGVFWTKDDDMDKQFPRVDKILREYFEIVKEVDSPASRHAMKSHFFKMLHEFLNVHTDLRARIGKTSVHHTFEDWNGIVEEVERIVGEIYEKPDIKQLDVVKDGPVEDWGACYKEVPYWRCQPYFRKVDGEKQNARSLKVAGETELLVTSDAARNKTAKRMLAEEEKGQSEKKEEQRPLKKQAV</sequence>
<dbReference type="InterPro" id="IPR035587">
    <property type="entry name" value="DUS-like_FMN-bd"/>
</dbReference>
<evidence type="ECO:0000256" key="7">
    <source>
        <dbReference type="ARBA" id="ARBA00023002"/>
    </source>
</evidence>
<feature type="domain" description="DUS-like FMN-binding" evidence="18">
    <location>
        <begin position="72"/>
        <end position="373"/>
    </location>
</feature>
<evidence type="ECO:0000256" key="9">
    <source>
        <dbReference type="ARBA" id="ARBA00038313"/>
    </source>
</evidence>
<evidence type="ECO:0000256" key="1">
    <source>
        <dbReference type="ARBA" id="ARBA00001917"/>
    </source>
</evidence>
<organism evidence="19 20">
    <name type="scientific">Lodderomyces beijingensis</name>
    <dbReference type="NCBI Taxonomy" id="1775926"/>
    <lineage>
        <taxon>Eukaryota</taxon>
        <taxon>Fungi</taxon>
        <taxon>Dikarya</taxon>
        <taxon>Ascomycota</taxon>
        <taxon>Saccharomycotina</taxon>
        <taxon>Pichiomycetes</taxon>
        <taxon>Debaryomycetaceae</taxon>
        <taxon>Candida/Lodderomyces clade</taxon>
        <taxon>Lodderomyces</taxon>
    </lineage>
</organism>
<accession>A0ABP0ZQD2</accession>
<dbReference type="CDD" id="cd02801">
    <property type="entry name" value="DUS_like_FMN"/>
    <property type="match status" value="1"/>
</dbReference>
<evidence type="ECO:0000256" key="15">
    <source>
        <dbReference type="ARBA" id="ARBA00049447"/>
    </source>
</evidence>
<dbReference type="InterPro" id="IPR013785">
    <property type="entry name" value="Aldolase_TIM"/>
</dbReference>
<comment type="catalytic activity">
    <reaction evidence="15">
        <text>a 5,6-dihydrouridine in mRNA + NADP(+) = a uridine in mRNA + NADPH + H(+)</text>
        <dbReference type="Rhea" id="RHEA:69855"/>
        <dbReference type="Rhea" id="RHEA-COMP:14658"/>
        <dbReference type="Rhea" id="RHEA-COMP:17789"/>
        <dbReference type="ChEBI" id="CHEBI:15378"/>
        <dbReference type="ChEBI" id="CHEBI:57783"/>
        <dbReference type="ChEBI" id="CHEBI:58349"/>
        <dbReference type="ChEBI" id="CHEBI:65315"/>
        <dbReference type="ChEBI" id="CHEBI:74443"/>
    </reaction>
    <physiologicalReaction direction="right-to-left" evidence="15">
        <dbReference type="Rhea" id="RHEA:69857"/>
    </physiologicalReaction>
</comment>
<evidence type="ECO:0000256" key="16">
    <source>
        <dbReference type="ARBA" id="ARBA00049467"/>
    </source>
</evidence>
<keyword evidence="2" id="KW-0285">Flavoprotein</keyword>
<evidence type="ECO:0000256" key="4">
    <source>
        <dbReference type="ARBA" id="ARBA00022664"/>
    </source>
</evidence>
<keyword evidence="3" id="KW-0288">FMN</keyword>
<proteinExistence type="inferred from homology"/>
<dbReference type="InterPro" id="IPR018517">
    <property type="entry name" value="tRNA_hU_synthase_CS"/>
</dbReference>
<name>A0ABP0ZQD2_9ASCO</name>
<evidence type="ECO:0000256" key="17">
    <source>
        <dbReference type="SAM" id="MobiDB-lite"/>
    </source>
</evidence>
<evidence type="ECO:0000313" key="19">
    <source>
        <dbReference type="EMBL" id="CAK9439656.1"/>
    </source>
</evidence>
<keyword evidence="7" id="KW-0560">Oxidoreductase</keyword>
<keyword evidence="5" id="KW-0819">tRNA processing</keyword>
<comment type="catalytic activity">
    <reaction evidence="11">
        <text>5,6-dihydrouridine(17) in tRNA + NAD(+) = uridine(17) in tRNA + NADH + H(+)</text>
        <dbReference type="Rhea" id="RHEA:53372"/>
        <dbReference type="Rhea" id="RHEA-COMP:13541"/>
        <dbReference type="Rhea" id="RHEA-COMP:13542"/>
        <dbReference type="ChEBI" id="CHEBI:15378"/>
        <dbReference type="ChEBI" id="CHEBI:57540"/>
        <dbReference type="ChEBI" id="CHEBI:57945"/>
        <dbReference type="ChEBI" id="CHEBI:65315"/>
        <dbReference type="ChEBI" id="CHEBI:74443"/>
        <dbReference type="EC" id="1.3.1.88"/>
    </reaction>
    <physiologicalReaction direction="right-to-left" evidence="11">
        <dbReference type="Rhea" id="RHEA:53374"/>
    </physiologicalReaction>
</comment>
<dbReference type="Proteomes" id="UP001497383">
    <property type="component" value="Chromosome 4"/>
</dbReference>
<dbReference type="PANTHER" id="PTHR11082">
    <property type="entry name" value="TRNA-DIHYDROURIDINE SYNTHASE"/>
    <property type="match status" value="1"/>
</dbReference>
<dbReference type="Gene3D" id="3.20.20.70">
    <property type="entry name" value="Aldolase class I"/>
    <property type="match status" value="1"/>
</dbReference>
<evidence type="ECO:0000256" key="6">
    <source>
        <dbReference type="ARBA" id="ARBA00022857"/>
    </source>
</evidence>
<reference evidence="19 20" key="1">
    <citation type="submission" date="2024-03" db="EMBL/GenBank/DDBJ databases">
        <authorList>
            <person name="Brejova B."/>
        </authorList>
    </citation>
    <scope>NUCLEOTIDE SEQUENCE [LARGE SCALE GENOMIC DNA]</scope>
    <source>
        <strain evidence="19 20">CBS 14171</strain>
    </source>
</reference>
<keyword evidence="6" id="KW-0521">NADP</keyword>
<dbReference type="PANTHER" id="PTHR11082:SF5">
    <property type="entry name" value="TRNA-DIHYDROURIDINE(16_17) SYNTHASE [NAD(P)(+)]-LIKE"/>
    <property type="match status" value="1"/>
</dbReference>
<dbReference type="GeneID" id="92208952"/>